<gene>
    <name evidence="4" type="ORF">OKIOD_LOCUS6516</name>
</gene>
<evidence type="ECO:0000256" key="3">
    <source>
        <dbReference type="ARBA" id="ARBA00023235"/>
    </source>
</evidence>
<dbReference type="SUPFAM" id="SSF55957">
    <property type="entry name" value="Phosphoglucomutase, C-terminal domain"/>
    <property type="match status" value="1"/>
</dbReference>
<name>A0ABN7SFD1_OIKDI</name>
<keyword evidence="5" id="KW-1185">Reference proteome</keyword>
<proteinExistence type="predicted"/>
<reference evidence="4 5" key="1">
    <citation type="submission" date="2021-04" db="EMBL/GenBank/DDBJ databases">
        <authorList>
            <person name="Bliznina A."/>
        </authorList>
    </citation>
    <scope>NUCLEOTIDE SEQUENCE [LARGE SCALE GENOMIC DNA]</scope>
</reference>
<dbReference type="PANTHER" id="PTHR45745">
    <property type="entry name" value="PHOSPHOMANNOMUTASE 45A"/>
    <property type="match status" value="1"/>
</dbReference>
<organism evidence="4 5">
    <name type="scientific">Oikopleura dioica</name>
    <name type="common">Tunicate</name>
    <dbReference type="NCBI Taxonomy" id="34765"/>
    <lineage>
        <taxon>Eukaryota</taxon>
        <taxon>Metazoa</taxon>
        <taxon>Chordata</taxon>
        <taxon>Tunicata</taxon>
        <taxon>Appendicularia</taxon>
        <taxon>Copelata</taxon>
        <taxon>Oikopleuridae</taxon>
        <taxon>Oikopleura</taxon>
    </lineage>
</organism>
<dbReference type="Proteomes" id="UP001158576">
    <property type="component" value="Chromosome XSR"/>
</dbReference>
<keyword evidence="1" id="KW-0479">Metal-binding</keyword>
<keyword evidence="2" id="KW-0460">Magnesium</keyword>
<dbReference type="PANTHER" id="PTHR45745:SF1">
    <property type="entry name" value="PHOSPHOGLUCOMUTASE 2B-RELATED"/>
    <property type="match status" value="1"/>
</dbReference>
<keyword evidence="3" id="KW-0413">Isomerase</keyword>
<evidence type="ECO:0000256" key="1">
    <source>
        <dbReference type="ARBA" id="ARBA00022723"/>
    </source>
</evidence>
<sequence>MITFYFDCGAVLTMRTSGTEPKIKYYSEMIGSSLESCKSELDELIEHMVNNLYKPEVYGLIARSLN</sequence>
<accession>A0ABN7SFD1</accession>
<dbReference type="EMBL" id="OU015569">
    <property type="protein sequence ID" value="CAG5097158.1"/>
    <property type="molecule type" value="Genomic_DNA"/>
</dbReference>
<evidence type="ECO:0000256" key="2">
    <source>
        <dbReference type="ARBA" id="ARBA00022842"/>
    </source>
</evidence>
<evidence type="ECO:0000313" key="4">
    <source>
        <dbReference type="EMBL" id="CAG5097158.1"/>
    </source>
</evidence>
<protein>
    <submittedName>
        <fullName evidence="4">Oidioi.mRNA.OKI2018_I69.XSR.g14958.t2.cds</fullName>
    </submittedName>
</protein>
<evidence type="ECO:0000313" key="5">
    <source>
        <dbReference type="Proteomes" id="UP001158576"/>
    </source>
</evidence>
<dbReference type="InterPro" id="IPR036900">
    <property type="entry name" value="A-D-PHexomutase_C_sf"/>
</dbReference>